<sequence length="398" mass="45251">MLSEHTSESIHPFGLPMELVETALEEVFYDHQRQPDYATLSACSKVCSAWRAPAQKLLFHQLTLPGRKDKNALECFRAAVYGSSEQSRLLASHIRRVHVVLDHDASEVTDLVDMVSHCHHLYEVTLHIQSLHALDTIDLEALREAHRRSHPTCIRALGLLYCGVMSPILYQLLAVWPTVQYLRLGTELAAPPPKIPPKVRLYELVLWRLPPPAIMAWILSNSGKGCLRVLDINEAPSSRYDHVLEQHYQYLHSLRFFRHTTLRVGPLTRRFANLREFVVTQPSSFLPLGNLPESIEHLGFRYFSGVTTTIPLGPIIAAVDKLPKLRLVTCDANTKENEQFASLEKLCREREVVISFDVVPVRTYEDPVPLNKYPRGRSVENFRHMNQPICLPGVAQNA</sequence>
<proteinExistence type="predicted"/>
<dbReference type="EMBL" id="MU274923">
    <property type="protein sequence ID" value="KAI0086468.1"/>
    <property type="molecule type" value="Genomic_DNA"/>
</dbReference>
<comment type="caution">
    <text evidence="1">The sequence shown here is derived from an EMBL/GenBank/DDBJ whole genome shotgun (WGS) entry which is preliminary data.</text>
</comment>
<reference evidence="1" key="1">
    <citation type="journal article" date="2021" name="Environ. Microbiol.">
        <title>Gene family expansions and transcriptome signatures uncover fungal adaptations to wood decay.</title>
        <authorList>
            <person name="Hage H."/>
            <person name="Miyauchi S."/>
            <person name="Viragh M."/>
            <person name="Drula E."/>
            <person name="Min B."/>
            <person name="Chaduli D."/>
            <person name="Navarro D."/>
            <person name="Favel A."/>
            <person name="Norest M."/>
            <person name="Lesage-Meessen L."/>
            <person name="Balint B."/>
            <person name="Merenyi Z."/>
            <person name="de Eugenio L."/>
            <person name="Morin E."/>
            <person name="Martinez A.T."/>
            <person name="Baldrian P."/>
            <person name="Stursova M."/>
            <person name="Martinez M.J."/>
            <person name="Novotny C."/>
            <person name="Magnuson J.K."/>
            <person name="Spatafora J.W."/>
            <person name="Maurice S."/>
            <person name="Pangilinan J."/>
            <person name="Andreopoulos W."/>
            <person name="LaButti K."/>
            <person name="Hundley H."/>
            <person name="Na H."/>
            <person name="Kuo A."/>
            <person name="Barry K."/>
            <person name="Lipzen A."/>
            <person name="Henrissat B."/>
            <person name="Riley R."/>
            <person name="Ahrendt S."/>
            <person name="Nagy L.G."/>
            <person name="Grigoriev I.V."/>
            <person name="Martin F."/>
            <person name="Rosso M.N."/>
        </authorList>
    </citation>
    <scope>NUCLEOTIDE SEQUENCE</scope>
    <source>
        <strain evidence="1">CBS 384.51</strain>
    </source>
</reference>
<keyword evidence="2" id="KW-1185">Reference proteome</keyword>
<accession>A0ACB8TWT1</accession>
<gene>
    <name evidence="1" type="ORF">BDY19DRAFT_894690</name>
</gene>
<organism evidence="1 2">
    <name type="scientific">Irpex rosettiformis</name>
    <dbReference type="NCBI Taxonomy" id="378272"/>
    <lineage>
        <taxon>Eukaryota</taxon>
        <taxon>Fungi</taxon>
        <taxon>Dikarya</taxon>
        <taxon>Basidiomycota</taxon>
        <taxon>Agaricomycotina</taxon>
        <taxon>Agaricomycetes</taxon>
        <taxon>Polyporales</taxon>
        <taxon>Irpicaceae</taxon>
        <taxon>Irpex</taxon>
    </lineage>
</organism>
<evidence type="ECO:0000313" key="2">
    <source>
        <dbReference type="Proteomes" id="UP001055072"/>
    </source>
</evidence>
<dbReference type="Proteomes" id="UP001055072">
    <property type="component" value="Unassembled WGS sequence"/>
</dbReference>
<protein>
    <submittedName>
        <fullName evidence="1">Uncharacterized protein</fullName>
    </submittedName>
</protein>
<name>A0ACB8TWT1_9APHY</name>
<evidence type="ECO:0000313" key="1">
    <source>
        <dbReference type="EMBL" id="KAI0086468.1"/>
    </source>
</evidence>